<reference evidence="3" key="1">
    <citation type="journal article" date="2019" name="Int. J. Syst. Evol. Microbiol.">
        <title>The Global Catalogue of Microorganisms (GCM) 10K type strain sequencing project: providing services to taxonomists for standard genome sequencing and annotation.</title>
        <authorList>
            <consortium name="The Broad Institute Genomics Platform"/>
            <consortium name="The Broad Institute Genome Sequencing Center for Infectious Disease"/>
            <person name="Wu L."/>
            <person name="Ma J."/>
        </authorList>
    </citation>
    <scope>NUCLEOTIDE SEQUENCE [LARGE SCALE GENOMIC DNA]</scope>
    <source>
        <strain evidence="3">DT72</strain>
    </source>
</reference>
<evidence type="ECO:0000313" key="2">
    <source>
        <dbReference type="EMBL" id="MFD1811479.1"/>
    </source>
</evidence>
<dbReference type="RefSeq" id="WP_378484024.1">
    <property type="nucleotide sequence ID" value="NZ_JBHUFB010000007.1"/>
</dbReference>
<organism evidence="2 3">
    <name type="scientific">Rhodococcus gannanensis</name>
    <dbReference type="NCBI Taxonomy" id="1960308"/>
    <lineage>
        <taxon>Bacteria</taxon>
        <taxon>Bacillati</taxon>
        <taxon>Actinomycetota</taxon>
        <taxon>Actinomycetes</taxon>
        <taxon>Mycobacteriales</taxon>
        <taxon>Nocardiaceae</taxon>
        <taxon>Rhodococcus</taxon>
    </lineage>
</organism>
<dbReference type="PANTHER" id="PTHR36844">
    <property type="entry name" value="PROTEASE PRSW"/>
    <property type="match status" value="1"/>
</dbReference>
<feature type="transmembrane region" description="Helical" evidence="1">
    <location>
        <begin position="270"/>
        <end position="291"/>
    </location>
</feature>
<dbReference type="PANTHER" id="PTHR36844:SF1">
    <property type="entry name" value="PROTEASE PRSW"/>
    <property type="match status" value="1"/>
</dbReference>
<keyword evidence="1" id="KW-0812">Transmembrane</keyword>
<keyword evidence="2" id="KW-0645">Protease</keyword>
<dbReference type="EMBL" id="JBHUFB010000007">
    <property type="protein sequence ID" value="MFD1811479.1"/>
    <property type="molecule type" value="Genomic_DNA"/>
</dbReference>
<name>A0ABW4NZI6_9NOCA</name>
<evidence type="ECO:0000313" key="3">
    <source>
        <dbReference type="Proteomes" id="UP001597286"/>
    </source>
</evidence>
<keyword evidence="1" id="KW-0472">Membrane</keyword>
<protein>
    <submittedName>
        <fullName evidence="2">PrsW family intramembrane metalloprotease</fullName>
    </submittedName>
</protein>
<feature type="transmembrane region" description="Helical" evidence="1">
    <location>
        <begin position="29"/>
        <end position="50"/>
    </location>
</feature>
<comment type="caution">
    <text evidence="2">The sequence shown here is derived from an EMBL/GenBank/DDBJ whole genome shotgun (WGS) entry which is preliminary data.</text>
</comment>
<dbReference type="Proteomes" id="UP001597286">
    <property type="component" value="Unassembled WGS sequence"/>
</dbReference>
<dbReference type="InterPro" id="IPR026898">
    <property type="entry name" value="PrsW"/>
</dbReference>
<keyword evidence="2" id="KW-0482">Metalloprotease</keyword>
<evidence type="ECO:0000256" key="1">
    <source>
        <dbReference type="SAM" id="Phobius"/>
    </source>
</evidence>
<feature type="transmembrane region" description="Helical" evidence="1">
    <location>
        <begin position="207"/>
        <end position="232"/>
    </location>
</feature>
<gene>
    <name evidence="2" type="ORF">ACFSJG_04580</name>
</gene>
<feature type="transmembrane region" description="Helical" evidence="1">
    <location>
        <begin position="143"/>
        <end position="160"/>
    </location>
</feature>
<feature type="transmembrane region" description="Helical" evidence="1">
    <location>
        <begin position="56"/>
        <end position="77"/>
    </location>
</feature>
<keyword evidence="2" id="KW-0378">Hydrolase</keyword>
<proteinExistence type="predicted"/>
<feature type="transmembrane region" description="Helical" evidence="1">
    <location>
        <begin position="244"/>
        <end position="264"/>
    </location>
</feature>
<keyword evidence="3" id="KW-1185">Reference proteome</keyword>
<feature type="transmembrane region" description="Helical" evidence="1">
    <location>
        <begin position="167"/>
        <end position="187"/>
    </location>
</feature>
<dbReference type="GO" id="GO:0008237">
    <property type="term" value="F:metallopeptidase activity"/>
    <property type="evidence" value="ECO:0007669"/>
    <property type="project" value="UniProtKB-KW"/>
</dbReference>
<keyword evidence="1" id="KW-1133">Transmembrane helix</keyword>
<feature type="transmembrane region" description="Helical" evidence="1">
    <location>
        <begin position="89"/>
        <end position="108"/>
    </location>
</feature>
<sequence>MTTATDPRVTAIENSGWSRSFTFYQPRNAAFWVYLALVGSGALTFVSMLAMSAGAYGRAIAVSVVLFTVYGALFWWFTQHIDRYARQPAKLITTAFVWGAFAATWSMAANANNALMSLYSKWFGQSWAQDWSAGLAAPFTEEVAKGIGLVLLIALAPRLIRTAFDGFIVGAFLGLGFQIAEDIVYALNSAGTQFGANQVEASIGVVWMRMATGLSAHILYSAIFCAGLVYLLGRPAEPRRVGRGLLLMATAMLLHGVWDSLAAITQGNVAVFIPCMVAIVLVALYIAVRVFRATVPREREFLSEILTPEVASGTITAGELAAAAGDHKARKAFRKSGATRRDRRRNGYVLDAIADLADAVATSRGLETPAVAYARSEVARIRAGEPSVRL</sequence>
<dbReference type="Pfam" id="PF13367">
    <property type="entry name" value="PrsW-protease"/>
    <property type="match status" value="1"/>
</dbReference>
<accession>A0ABW4NZI6</accession>